<dbReference type="EMBL" id="UFQT01002551">
    <property type="protein sequence ID" value="SSX33674.1"/>
    <property type="molecule type" value="Genomic_DNA"/>
</dbReference>
<gene>
    <name evidence="3" type="primary">CSON006776</name>
</gene>
<keyword evidence="1" id="KW-0812">Transmembrane</keyword>
<dbReference type="Gene3D" id="3.80.10.10">
    <property type="entry name" value="Ribonuclease Inhibitor"/>
    <property type="match status" value="1"/>
</dbReference>
<sequence>MILLSFYCQFKNRFRSCIKAARPDSTSGDVIDYFAPIGEGRPSETEENEIINVNASSVETEIVQYAVVQKRKNEDTENAVNKLKKRSLKEIVKIGTGFKIFEDCIKMALNSSSNKNHQNITMKSTENNLSVPLWLKISFGISITFNIIVGACVILFFWKLWKFRSSNSGESLGLNSILYYSSNVRFPNIRPTSSNRETLNRSNNVEATYATVDRNRDIDPEQVTSFPENHCYVPGFTNSQGLGSESKTDDNFMENTSNENVNENSTTPILETTTANSMTFDSSDASPIDSNINGIGCDLKMNLSHKALNVTQFRVFLEDCNKVTHLDLSFNKLEYLSKDLFKPHSMIEHLNLSYNDIKYIRKNIRDNLVKLKTIIFDYNKIPCKKFEDLKAYFNEHSISTGFIKMTSDREICTDNPEPMPLWAIILIVFVVILSALSAFSLWKIRKLTSIIQTGHQLPANFYNVADLGDYYDTDHHFENEPRYSEPEIEINQLPDNVEIEYATVNKPAKNDCNVTRKPSCDATNQM</sequence>
<dbReference type="EMBL" id="UFQS01002551">
    <property type="protein sequence ID" value="SSX14259.1"/>
    <property type="molecule type" value="Genomic_DNA"/>
</dbReference>
<dbReference type="SUPFAM" id="SSF52058">
    <property type="entry name" value="L domain-like"/>
    <property type="match status" value="1"/>
</dbReference>
<feature type="transmembrane region" description="Helical" evidence="1">
    <location>
        <begin position="133"/>
        <end position="158"/>
    </location>
</feature>
<evidence type="ECO:0000313" key="2">
    <source>
        <dbReference type="EMBL" id="SSX14259.1"/>
    </source>
</evidence>
<evidence type="ECO:0000313" key="3">
    <source>
        <dbReference type="EMBL" id="SSX33674.1"/>
    </source>
</evidence>
<name>A0A336MSZ7_CULSO</name>
<reference evidence="2" key="1">
    <citation type="submission" date="2018-04" db="EMBL/GenBank/DDBJ databases">
        <authorList>
            <person name="Go L.Y."/>
            <person name="Mitchell J.A."/>
        </authorList>
    </citation>
    <scope>NUCLEOTIDE SEQUENCE</scope>
    <source>
        <tissue evidence="2">Whole organism</tissue>
    </source>
</reference>
<dbReference type="AlphaFoldDB" id="A0A336MSZ7"/>
<organism evidence="3">
    <name type="scientific">Culicoides sonorensis</name>
    <name type="common">Biting midge</name>
    <dbReference type="NCBI Taxonomy" id="179676"/>
    <lineage>
        <taxon>Eukaryota</taxon>
        <taxon>Metazoa</taxon>
        <taxon>Ecdysozoa</taxon>
        <taxon>Arthropoda</taxon>
        <taxon>Hexapoda</taxon>
        <taxon>Insecta</taxon>
        <taxon>Pterygota</taxon>
        <taxon>Neoptera</taxon>
        <taxon>Endopterygota</taxon>
        <taxon>Diptera</taxon>
        <taxon>Nematocera</taxon>
        <taxon>Chironomoidea</taxon>
        <taxon>Ceratopogonidae</taxon>
        <taxon>Ceratopogoninae</taxon>
        <taxon>Culicoides</taxon>
        <taxon>Monoculicoides</taxon>
    </lineage>
</organism>
<keyword evidence="1" id="KW-1133">Transmembrane helix</keyword>
<dbReference type="Pfam" id="PF13855">
    <property type="entry name" value="LRR_8"/>
    <property type="match status" value="1"/>
</dbReference>
<dbReference type="VEuPathDB" id="VectorBase:CSON006776"/>
<reference evidence="3" key="2">
    <citation type="submission" date="2018-07" db="EMBL/GenBank/DDBJ databases">
        <authorList>
            <person name="Quirk P.G."/>
            <person name="Krulwich T.A."/>
        </authorList>
    </citation>
    <scope>NUCLEOTIDE SEQUENCE</scope>
</reference>
<dbReference type="InterPro" id="IPR032675">
    <property type="entry name" value="LRR_dom_sf"/>
</dbReference>
<protein>
    <submittedName>
        <fullName evidence="3">CSON006776 protein</fullName>
    </submittedName>
</protein>
<evidence type="ECO:0000256" key="1">
    <source>
        <dbReference type="SAM" id="Phobius"/>
    </source>
</evidence>
<feature type="transmembrane region" description="Helical" evidence="1">
    <location>
        <begin position="421"/>
        <end position="442"/>
    </location>
</feature>
<proteinExistence type="predicted"/>
<accession>A0A336MSZ7</accession>
<dbReference type="InterPro" id="IPR001611">
    <property type="entry name" value="Leu-rich_rpt"/>
</dbReference>
<keyword evidence="1" id="KW-0472">Membrane</keyword>